<evidence type="ECO:0000256" key="1">
    <source>
        <dbReference type="SAM" id="MobiDB-lite"/>
    </source>
</evidence>
<feature type="compositionally biased region" description="Acidic residues" evidence="1">
    <location>
        <begin position="323"/>
        <end position="332"/>
    </location>
</feature>
<dbReference type="RefSeq" id="XP_056069278.1">
    <property type="nucleotide sequence ID" value="XM_056217722.1"/>
</dbReference>
<evidence type="ECO:0000313" key="2">
    <source>
        <dbReference type="EMBL" id="KAJ4350348.1"/>
    </source>
</evidence>
<dbReference type="OrthoDB" id="3801165at2759"/>
<protein>
    <submittedName>
        <fullName evidence="2">Uncharacterized protein</fullName>
    </submittedName>
</protein>
<dbReference type="AlphaFoldDB" id="A0A9W9C9B8"/>
<dbReference type="EMBL" id="JAPEUX010000006">
    <property type="protein sequence ID" value="KAJ4350348.1"/>
    <property type="molecule type" value="Genomic_DNA"/>
</dbReference>
<name>A0A9W9C9B8_9PLEO</name>
<sequence>MEVIKKKDGTYQHGATLILDESPQTCTFEDGKALYLTAARVLESISAKLFTCKPPPMLLPSIDDICRKDYAVEGPRIPYEYSMEFVISNINILAGQLQWVANPDREDIDPEVNKGIFFLNCDLQHSFSHWLPNIRYNVIVMTYLWALDVAGCIDEELCNVPDVYWFWKSFIEAWVASLKPDSTFHKQKVFLDVWESSNLDLILFRHKNTEKIKIYLAQLKEKMPKVPFEDARKFIELCDSGSITMDELKQVGPTYALHFVLANIQEATEFDNYMAHIARERAEEKAQLVEKARVDQAIRRASADDHGMDVDDDDDFKDVHFPEDDDEDEDMGEASPALDVSRVDWDDEVLRGLLNVHPSTDISVKLVKEQRPRTSRQPWITEEKAMEIIWTKTDMVSDLLDRLTL</sequence>
<comment type="caution">
    <text evidence="2">The sequence shown here is derived from an EMBL/GenBank/DDBJ whole genome shotgun (WGS) entry which is preliminary data.</text>
</comment>
<evidence type="ECO:0000313" key="3">
    <source>
        <dbReference type="Proteomes" id="UP001140513"/>
    </source>
</evidence>
<gene>
    <name evidence="2" type="ORF">N0V89_008969</name>
</gene>
<organism evidence="2 3">
    <name type="scientific">Didymosphaeria variabile</name>
    <dbReference type="NCBI Taxonomy" id="1932322"/>
    <lineage>
        <taxon>Eukaryota</taxon>
        <taxon>Fungi</taxon>
        <taxon>Dikarya</taxon>
        <taxon>Ascomycota</taxon>
        <taxon>Pezizomycotina</taxon>
        <taxon>Dothideomycetes</taxon>
        <taxon>Pleosporomycetidae</taxon>
        <taxon>Pleosporales</taxon>
        <taxon>Massarineae</taxon>
        <taxon>Didymosphaeriaceae</taxon>
        <taxon>Didymosphaeria</taxon>
    </lineage>
</organism>
<keyword evidence="3" id="KW-1185">Reference proteome</keyword>
<feature type="region of interest" description="Disordered" evidence="1">
    <location>
        <begin position="302"/>
        <end position="338"/>
    </location>
</feature>
<dbReference type="GeneID" id="80912499"/>
<reference evidence="2" key="1">
    <citation type="submission" date="2022-10" db="EMBL/GenBank/DDBJ databases">
        <title>Tapping the CABI collections for fungal endophytes: first genome assemblies for Collariella, Neodidymelliopsis, Ascochyta clinopodiicola, Didymella pomorum, Didymosphaeria variabile, Neocosmospora piperis and Neocucurbitaria cava.</title>
        <authorList>
            <person name="Hill R."/>
        </authorList>
    </citation>
    <scope>NUCLEOTIDE SEQUENCE</scope>
    <source>
        <strain evidence="2">IMI 356815</strain>
    </source>
</reference>
<dbReference type="Proteomes" id="UP001140513">
    <property type="component" value="Unassembled WGS sequence"/>
</dbReference>
<proteinExistence type="predicted"/>
<accession>A0A9W9C9B8</accession>